<dbReference type="EMBL" id="JBJVNI010000006">
    <property type="protein sequence ID" value="MFM9609761.1"/>
    <property type="molecule type" value="Genomic_DNA"/>
</dbReference>
<dbReference type="RefSeq" id="WP_409121383.1">
    <property type="nucleotide sequence ID" value="NZ_JBJVNI010000006.1"/>
</dbReference>
<name>A0ABW9HPJ0_9ACTN</name>
<protein>
    <submittedName>
        <fullName evidence="1">Uncharacterized protein</fullName>
    </submittedName>
</protein>
<comment type="caution">
    <text evidence="1">The sequence shown here is derived from an EMBL/GenBank/DDBJ whole genome shotgun (WGS) entry which is preliminary data.</text>
</comment>
<accession>A0ABW9HPJ0</accession>
<dbReference type="Proteomes" id="UP001631957">
    <property type="component" value="Unassembled WGS sequence"/>
</dbReference>
<evidence type="ECO:0000313" key="1">
    <source>
        <dbReference type="EMBL" id="MFM9609761.1"/>
    </source>
</evidence>
<reference evidence="1 2" key="1">
    <citation type="submission" date="2024-12" db="EMBL/GenBank/DDBJ databases">
        <title>Forecasting of Potato common scab and diversities of Pathogenic streptomyces spp. in china.</title>
        <authorList>
            <person name="Handique U."/>
            <person name="Wu J."/>
        </authorList>
    </citation>
    <scope>NUCLEOTIDE SEQUENCE [LARGE SCALE GENOMIC DNA]</scope>
    <source>
        <strain evidence="1 2">ZRIMU1530</strain>
    </source>
</reference>
<gene>
    <name evidence="1" type="ORF">ACKI18_13720</name>
</gene>
<organism evidence="1 2">
    <name type="scientific">Streptomyces niveiscabiei</name>
    <dbReference type="NCBI Taxonomy" id="164115"/>
    <lineage>
        <taxon>Bacteria</taxon>
        <taxon>Bacillati</taxon>
        <taxon>Actinomycetota</taxon>
        <taxon>Actinomycetes</taxon>
        <taxon>Kitasatosporales</taxon>
        <taxon>Streptomycetaceae</taxon>
        <taxon>Streptomyces</taxon>
    </lineage>
</organism>
<sequence>MTIPLLVASARLVAAPLAVAVSRLLVRHTLKVWDLDDHTDTAGLVMSDWSRTRSRRRTTPTE</sequence>
<keyword evidence="2" id="KW-1185">Reference proteome</keyword>
<evidence type="ECO:0000313" key="2">
    <source>
        <dbReference type="Proteomes" id="UP001631957"/>
    </source>
</evidence>
<proteinExistence type="predicted"/>